<proteinExistence type="predicted"/>
<evidence type="ECO:0000313" key="3">
    <source>
        <dbReference type="Proteomes" id="UP001278500"/>
    </source>
</evidence>
<protein>
    <submittedName>
        <fullName evidence="2">Uncharacterized protein</fullName>
    </submittedName>
</protein>
<reference evidence="2" key="1">
    <citation type="journal article" date="2023" name="Mol. Phylogenet. Evol.">
        <title>Genome-scale phylogeny and comparative genomics of the fungal order Sordariales.</title>
        <authorList>
            <person name="Hensen N."/>
            <person name="Bonometti L."/>
            <person name="Westerberg I."/>
            <person name="Brannstrom I.O."/>
            <person name="Guillou S."/>
            <person name="Cros-Aarteil S."/>
            <person name="Calhoun S."/>
            <person name="Haridas S."/>
            <person name="Kuo A."/>
            <person name="Mondo S."/>
            <person name="Pangilinan J."/>
            <person name="Riley R."/>
            <person name="LaButti K."/>
            <person name="Andreopoulos B."/>
            <person name="Lipzen A."/>
            <person name="Chen C."/>
            <person name="Yan M."/>
            <person name="Daum C."/>
            <person name="Ng V."/>
            <person name="Clum A."/>
            <person name="Steindorff A."/>
            <person name="Ohm R.A."/>
            <person name="Martin F."/>
            <person name="Silar P."/>
            <person name="Natvig D.O."/>
            <person name="Lalanne C."/>
            <person name="Gautier V."/>
            <person name="Ament-Velasquez S.L."/>
            <person name="Kruys A."/>
            <person name="Hutchinson M.I."/>
            <person name="Powell A.J."/>
            <person name="Barry K."/>
            <person name="Miller A.N."/>
            <person name="Grigoriev I.V."/>
            <person name="Debuchy R."/>
            <person name="Gladieux P."/>
            <person name="Hiltunen Thoren M."/>
            <person name="Johannesson H."/>
        </authorList>
    </citation>
    <scope>NUCLEOTIDE SEQUENCE</scope>
    <source>
        <strain evidence="2">CBS 560.94</strain>
    </source>
</reference>
<reference evidence="2" key="2">
    <citation type="submission" date="2023-06" db="EMBL/GenBank/DDBJ databases">
        <authorList>
            <consortium name="Lawrence Berkeley National Laboratory"/>
            <person name="Haridas S."/>
            <person name="Hensen N."/>
            <person name="Bonometti L."/>
            <person name="Westerberg I."/>
            <person name="Brannstrom I.O."/>
            <person name="Guillou S."/>
            <person name="Cros-Aarteil S."/>
            <person name="Calhoun S."/>
            <person name="Kuo A."/>
            <person name="Mondo S."/>
            <person name="Pangilinan J."/>
            <person name="Riley R."/>
            <person name="Labutti K."/>
            <person name="Andreopoulos B."/>
            <person name="Lipzen A."/>
            <person name="Chen C."/>
            <person name="Yanf M."/>
            <person name="Daum C."/>
            <person name="Ng V."/>
            <person name="Clum A."/>
            <person name="Steindorff A."/>
            <person name="Ohm R."/>
            <person name="Martin F."/>
            <person name="Silar P."/>
            <person name="Natvig D."/>
            <person name="Lalanne C."/>
            <person name="Gautier V."/>
            <person name="Ament-Velasquez S.L."/>
            <person name="Kruys A."/>
            <person name="Hutchinson M.I."/>
            <person name="Powell A.J."/>
            <person name="Barry K."/>
            <person name="Miller A.N."/>
            <person name="Grigoriev I.V."/>
            <person name="Debuchy R."/>
            <person name="Gladieux P."/>
            <person name="Thoren M.H."/>
            <person name="Johannesson H."/>
        </authorList>
    </citation>
    <scope>NUCLEOTIDE SEQUENCE</scope>
    <source>
        <strain evidence="2">CBS 560.94</strain>
    </source>
</reference>
<sequence length="194" mass="21283">MSAPAVPPFLRRILPGKGLRWASNSGRNILQPERRDEAVSAALQVRVGRPNRRMTSRPAKREVERLLVDIVDTCTRLVRENPAMMNPMDFMAGVGMTGVGNDDFNIWDFRGRLIPRPGSRGHRAWGAPQPSHFPSPLSGHHRGPPAVPHLRCRAPARTQPFPLLSSGGCSRQISGGCCVLGCRQRPDPAPHRGA</sequence>
<organism evidence="2 3">
    <name type="scientific">Neurospora tetraspora</name>
    <dbReference type="NCBI Taxonomy" id="94610"/>
    <lineage>
        <taxon>Eukaryota</taxon>
        <taxon>Fungi</taxon>
        <taxon>Dikarya</taxon>
        <taxon>Ascomycota</taxon>
        <taxon>Pezizomycotina</taxon>
        <taxon>Sordariomycetes</taxon>
        <taxon>Sordariomycetidae</taxon>
        <taxon>Sordariales</taxon>
        <taxon>Sordariaceae</taxon>
        <taxon>Neurospora</taxon>
    </lineage>
</organism>
<keyword evidence="3" id="KW-1185">Reference proteome</keyword>
<accession>A0AAE0JA64</accession>
<gene>
    <name evidence="2" type="ORF">B0H65DRAFT_476722</name>
</gene>
<dbReference type="GeneID" id="87864540"/>
<evidence type="ECO:0000313" key="2">
    <source>
        <dbReference type="EMBL" id="KAK3339521.1"/>
    </source>
</evidence>
<comment type="caution">
    <text evidence="2">The sequence shown here is derived from an EMBL/GenBank/DDBJ whole genome shotgun (WGS) entry which is preliminary data.</text>
</comment>
<dbReference type="Proteomes" id="UP001278500">
    <property type="component" value="Unassembled WGS sequence"/>
</dbReference>
<evidence type="ECO:0000256" key="1">
    <source>
        <dbReference type="SAM" id="MobiDB-lite"/>
    </source>
</evidence>
<dbReference type="AlphaFoldDB" id="A0AAE0JA64"/>
<dbReference type="EMBL" id="JAUEPP010000007">
    <property type="protein sequence ID" value="KAK3339521.1"/>
    <property type="molecule type" value="Genomic_DNA"/>
</dbReference>
<feature type="region of interest" description="Disordered" evidence="1">
    <location>
        <begin position="120"/>
        <end position="144"/>
    </location>
</feature>
<name>A0AAE0JA64_9PEZI</name>
<dbReference type="RefSeq" id="XP_062678881.1">
    <property type="nucleotide sequence ID" value="XM_062827386.1"/>
</dbReference>